<dbReference type="PANTHER" id="PTHR45809">
    <property type="entry name" value="VIRAL IAP-ASSOCIATED FACTOR HOMOLOG"/>
    <property type="match status" value="1"/>
</dbReference>
<evidence type="ECO:0000313" key="4">
    <source>
        <dbReference type="Ensembl" id="ENSEBUP00000002080.1"/>
    </source>
</evidence>
<evidence type="ECO:0000259" key="3">
    <source>
        <dbReference type="Pfam" id="PF02114"/>
    </source>
</evidence>
<dbReference type="Gene3D" id="3.40.30.10">
    <property type="entry name" value="Glutaredoxin"/>
    <property type="match status" value="1"/>
</dbReference>
<dbReference type="InterPro" id="IPR036249">
    <property type="entry name" value="Thioredoxin-like_sf"/>
</dbReference>
<dbReference type="GO" id="GO:0005737">
    <property type="term" value="C:cytoplasm"/>
    <property type="evidence" value="ECO:0007669"/>
    <property type="project" value="TreeGrafter"/>
</dbReference>
<dbReference type="PANTHER" id="PTHR45809:SF1">
    <property type="entry name" value="PHOSDUCIN-LIKE PROTEIN 2"/>
    <property type="match status" value="1"/>
</dbReference>
<feature type="region of interest" description="Disordered" evidence="2">
    <location>
        <begin position="29"/>
        <end position="63"/>
    </location>
</feature>
<comment type="similarity">
    <text evidence="1">Belongs to the phosducin family.</text>
</comment>
<dbReference type="SUPFAM" id="SSF52833">
    <property type="entry name" value="Thioredoxin-like"/>
    <property type="match status" value="1"/>
</dbReference>
<dbReference type="GeneTree" id="ENSGT00940000160654"/>
<name>A0A8C4N428_EPTBU</name>
<dbReference type="InterPro" id="IPR024253">
    <property type="entry name" value="Phosducin_thioredoxin-like_dom"/>
</dbReference>
<feature type="domain" description="Phosducin" evidence="3">
    <location>
        <begin position="53"/>
        <end position="183"/>
    </location>
</feature>
<reference evidence="4" key="1">
    <citation type="submission" date="2025-08" db="UniProtKB">
        <authorList>
            <consortium name="Ensembl"/>
        </authorList>
    </citation>
    <scope>IDENTIFICATION</scope>
</reference>
<dbReference type="Proteomes" id="UP000694388">
    <property type="component" value="Unplaced"/>
</dbReference>
<reference evidence="4" key="2">
    <citation type="submission" date="2025-09" db="UniProtKB">
        <authorList>
            <consortium name="Ensembl"/>
        </authorList>
    </citation>
    <scope>IDENTIFICATION</scope>
</reference>
<dbReference type="AlphaFoldDB" id="A0A8C4N428"/>
<dbReference type="GO" id="GO:0006457">
    <property type="term" value="P:protein folding"/>
    <property type="evidence" value="ECO:0007669"/>
    <property type="project" value="TreeGrafter"/>
</dbReference>
<protein>
    <submittedName>
        <fullName evidence="4">Phosducin like 2</fullName>
    </submittedName>
</protein>
<proteinExistence type="inferred from homology"/>
<evidence type="ECO:0000256" key="2">
    <source>
        <dbReference type="SAM" id="MobiDB-lite"/>
    </source>
</evidence>
<dbReference type="OMA" id="NVDIEWN"/>
<dbReference type="Ensembl" id="ENSEBUT00000002426.1">
    <property type="protein sequence ID" value="ENSEBUP00000002080.1"/>
    <property type="gene ID" value="ENSEBUG00000001658.1"/>
</dbReference>
<evidence type="ECO:0000313" key="5">
    <source>
        <dbReference type="Proteomes" id="UP000694388"/>
    </source>
</evidence>
<sequence length="242" mass="27563">MNARRGDPDMQDPNEDTEWNDILRKFGIIPPKTKPQDEEESSPTVRVLNACEDEERNKESSDEERALLKYREKRLQQWKATQARPRYGELLEVMVQDYEKEITYAEEHVWVVVHLFLLDMPLSAQIDNHLSNLARRFPRTKFVRASARTCLSSQGCATTLSSRCMSADPSLPALCLYISGNVKGTINAQELSRLSLHELELKLAELGAVQSDLQQTKRAGGMKIIHKSAFKNKKDSDSEDSL</sequence>
<dbReference type="Pfam" id="PF02114">
    <property type="entry name" value="Phosducin"/>
    <property type="match status" value="1"/>
</dbReference>
<accession>A0A8C4N428</accession>
<keyword evidence="5" id="KW-1185">Reference proteome</keyword>
<dbReference type="InterPro" id="IPR051498">
    <property type="entry name" value="Phosducin-like_chap/apop_reg"/>
</dbReference>
<organism evidence="4 5">
    <name type="scientific">Eptatretus burgeri</name>
    <name type="common">Inshore hagfish</name>
    <dbReference type="NCBI Taxonomy" id="7764"/>
    <lineage>
        <taxon>Eukaryota</taxon>
        <taxon>Metazoa</taxon>
        <taxon>Chordata</taxon>
        <taxon>Craniata</taxon>
        <taxon>Vertebrata</taxon>
        <taxon>Cyclostomata</taxon>
        <taxon>Myxini</taxon>
        <taxon>Myxiniformes</taxon>
        <taxon>Myxinidae</taxon>
        <taxon>Eptatretinae</taxon>
        <taxon>Eptatretus</taxon>
    </lineage>
</organism>
<evidence type="ECO:0000256" key="1">
    <source>
        <dbReference type="ARBA" id="ARBA00009686"/>
    </source>
</evidence>